<keyword evidence="3" id="KW-1185">Reference proteome</keyword>
<feature type="coiled-coil region" evidence="1">
    <location>
        <begin position="2"/>
        <end position="57"/>
    </location>
</feature>
<name>A0A232FL40_9HYME</name>
<sequence>MNISQEDDLETQEVELHNLKKENKLLKLLNNELLDKNMLLKEHLEQVKQTKNESKNKSYSRVLIDEAPAQKRIPKIVIKKKNRADVNDLRRNVTHYLNKEKSIQTKKNVMLMPTGPEML</sequence>
<evidence type="ECO:0000313" key="2">
    <source>
        <dbReference type="EMBL" id="OXU31466.1"/>
    </source>
</evidence>
<accession>A0A232FL40</accession>
<organism evidence="2 3">
    <name type="scientific">Trichomalopsis sarcophagae</name>
    <dbReference type="NCBI Taxonomy" id="543379"/>
    <lineage>
        <taxon>Eukaryota</taxon>
        <taxon>Metazoa</taxon>
        <taxon>Ecdysozoa</taxon>
        <taxon>Arthropoda</taxon>
        <taxon>Hexapoda</taxon>
        <taxon>Insecta</taxon>
        <taxon>Pterygota</taxon>
        <taxon>Neoptera</taxon>
        <taxon>Endopterygota</taxon>
        <taxon>Hymenoptera</taxon>
        <taxon>Apocrita</taxon>
        <taxon>Proctotrupomorpha</taxon>
        <taxon>Chalcidoidea</taxon>
        <taxon>Pteromalidae</taxon>
        <taxon>Pteromalinae</taxon>
        <taxon>Trichomalopsis</taxon>
    </lineage>
</organism>
<dbReference type="AlphaFoldDB" id="A0A232FL40"/>
<dbReference type="Proteomes" id="UP000215335">
    <property type="component" value="Unassembled WGS sequence"/>
</dbReference>
<gene>
    <name evidence="2" type="ORF">TSAR_000804</name>
</gene>
<comment type="caution">
    <text evidence="2">The sequence shown here is derived from an EMBL/GenBank/DDBJ whole genome shotgun (WGS) entry which is preliminary data.</text>
</comment>
<reference evidence="2 3" key="1">
    <citation type="journal article" date="2017" name="Curr. Biol.">
        <title>The Evolution of Venom by Co-option of Single-Copy Genes.</title>
        <authorList>
            <person name="Martinson E.O."/>
            <person name="Mrinalini"/>
            <person name="Kelkar Y.D."/>
            <person name="Chang C.H."/>
            <person name="Werren J.H."/>
        </authorList>
    </citation>
    <scope>NUCLEOTIDE SEQUENCE [LARGE SCALE GENOMIC DNA]</scope>
    <source>
        <strain evidence="2 3">Alberta</strain>
        <tissue evidence="2">Whole body</tissue>
    </source>
</reference>
<keyword evidence="1" id="KW-0175">Coiled coil</keyword>
<proteinExistence type="predicted"/>
<evidence type="ECO:0000256" key="1">
    <source>
        <dbReference type="SAM" id="Coils"/>
    </source>
</evidence>
<dbReference type="EMBL" id="NNAY01000056">
    <property type="protein sequence ID" value="OXU31466.1"/>
    <property type="molecule type" value="Genomic_DNA"/>
</dbReference>
<protein>
    <submittedName>
        <fullName evidence="2">Uncharacterized protein</fullName>
    </submittedName>
</protein>
<evidence type="ECO:0000313" key="3">
    <source>
        <dbReference type="Proteomes" id="UP000215335"/>
    </source>
</evidence>